<dbReference type="Pfam" id="PF00734">
    <property type="entry name" value="CBM_1"/>
    <property type="match status" value="1"/>
</dbReference>
<evidence type="ECO:0000256" key="3">
    <source>
        <dbReference type="ARBA" id="ARBA00022729"/>
    </source>
</evidence>
<keyword evidence="5" id="KW-0439">Lignin degradation</keyword>
<evidence type="ECO:0000256" key="2">
    <source>
        <dbReference type="ARBA" id="ARBA00022487"/>
    </source>
</evidence>
<dbReference type="SUPFAM" id="SSF57180">
    <property type="entry name" value="Cellulose-binding domain"/>
    <property type="match status" value="1"/>
</dbReference>
<organism evidence="10 11">
    <name type="scientific">Sclerotinia nivalis</name>
    <dbReference type="NCBI Taxonomy" id="352851"/>
    <lineage>
        <taxon>Eukaryota</taxon>
        <taxon>Fungi</taxon>
        <taxon>Dikarya</taxon>
        <taxon>Ascomycota</taxon>
        <taxon>Pezizomycotina</taxon>
        <taxon>Leotiomycetes</taxon>
        <taxon>Helotiales</taxon>
        <taxon>Sclerotiniaceae</taxon>
        <taxon>Sclerotinia</taxon>
    </lineage>
</organism>
<gene>
    <name evidence="10" type="ORF">OCU04_000164</name>
</gene>
<dbReference type="Pfam" id="PF22244">
    <property type="entry name" value="GCE_fung"/>
    <property type="match status" value="1"/>
</dbReference>
<evidence type="ECO:0000259" key="9">
    <source>
        <dbReference type="PROSITE" id="PS51164"/>
    </source>
</evidence>
<dbReference type="Proteomes" id="UP001152300">
    <property type="component" value="Unassembled WGS sequence"/>
</dbReference>
<accession>A0A9X0AVN6</accession>
<dbReference type="SUPFAM" id="SSF53474">
    <property type="entry name" value="alpha/beta-Hydrolases"/>
    <property type="match status" value="1"/>
</dbReference>
<feature type="chain" id="PRO_5040790692" description="(4-O-methyl)-D-glucuronate--lignin esterase" evidence="8">
    <location>
        <begin position="25"/>
        <end position="477"/>
    </location>
</feature>
<dbReference type="InterPro" id="IPR029058">
    <property type="entry name" value="AB_hydrolase_fold"/>
</dbReference>
<evidence type="ECO:0000256" key="5">
    <source>
        <dbReference type="ARBA" id="ARBA00023185"/>
    </source>
</evidence>
<proteinExistence type="inferred from homology"/>
<dbReference type="EMBL" id="JAPEIS010000001">
    <property type="protein sequence ID" value="KAJ8069740.1"/>
    <property type="molecule type" value="Genomic_DNA"/>
</dbReference>
<comment type="catalytic activity">
    <reaction evidence="6">
        <text>a 4-O-methyl-alpha-D-glucuronosyl ester derivative + H2O = 4-O-methyl-alpha-D-glucuronate derivative + an alcohol + H(+)</text>
        <dbReference type="Rhea" id="RHEA:67452"/>
        <dbReference type="ChEBI" id="CHEBI:15377"/>
        <dbReference type="ChEBI" id="CHEBI:15378"/>
        <dbReference type="ChEBI" id="CHEBI:30879"/>
        <dbReference type="ChEBI" id="CHEBI:171667"/>
        <dbReference type="ChEBI" id="CHEBI:171668"/>
        <dbReference type="EC" id="3.1.1.117"/>
    </reaction>
    <physiologicalReaction direction="left-to-right" evidence="6">
        <dbReference type="Rhea" id="RHEA:67453"/>
    </physiologicalReaction>
</comment>
<evidence type="ECO:0000256" key="8">
    <source>
        <dbReference type="SAM" id="SignalP"/>
    </source>
</evidence>
<evidence type="ECO:0000256" key="4">
    <source>
        <dbReference type="ARBA" id="ARBA00022801"/>
    </source>
</evidence>
<evidence type="ECO:0000313" key="10">
    <source>
        <dbReference type="EMBL" id="KAJ8069740.1"/>
    </source>
</evidence>
<comment type="similarity">
    <text evidence="1">Belongs to the carbohydrate esterase 15 (CE15) family.</text>
</comment>
<reference evidence="10" key="1">
    <citation type="submission" date="2022-11" db="EMBL/GenBank/DDBJ databases">
        <title>Genome Resource of Sclerotinia nivalis Strain SnTB1, a Plant Pathogen Isolated from American Ginseng.</title>
        <authorList>
            <person name="Fan S."/>
        </authorList>
    </citation>
    <scope>NUCLEOTIDE SEQUENCE</scope>
    <source>
        <strain evidence="10">SnTB1</strain>
    </source>
</reference>
<dbReference type="EC" id="3.1.1.117" evidence="7"/>
<keyword evidence="4" id="KW-0378">Hydrolase</keyword>
<dbReference type="Gene3D" id="3.40.50.1820">
    <property type="entry name" value="alpha/beta hydrolase"/>
    <property type="match status" value="1"/>
</dbReference>
<dbReference type="InterPro" id="IPR000254">
    <property type="entry name" value="CBD"/>
</dbReference>
<evidence type="ECO:0000256" key="1">
    <source>
        <dbReference type="ARBA" id="ARBA00010092"/>
    </source>
</evidence>
<dbReference type="GO" id="GO:0030248">
    <property type="term" value="F:cellulose binding"/>
    <property type="evidence" value="ECO:0007669"/>
    <property type="project" value="InterPro"/>
</dbReference>
<keyword evidence="11" id="KW-1185">Reference proteome</keyword>
<evidence type="ECO:0000256" key="7">
    <source>
        <dbReference type="ARBA" id="ARBA00026105"/>
    </source>
</evidence>
<dbReference type="GO" id="GO:0046274">
    <property type="term" value="P:lignin catabolic process"/>
    <property type="evidence" value="ECO:0007669"/>
    <property type="project" value="UniProtKB-KW"/>
</dbReference>
<evidence type="ECO:0000256" key="6">
    <source>
        <dbReference type="ARBA" id="ARBA00024511"/>
    </source>
</evidence>
<dbReference type="SMART" id="SM00236">
    <property type="entry name" value="fCBD"/>
    <property type="match status" value="1"/>
</dbReference>
<dbReference type="GO" id="GO:0005975">
    <property type="term" value="P:carbohydrate metabolic process"/>
    <property type="evidence" value="ECO:0007669"/>
    <property type="project" value="InterPro"/>
</dbReference>
<dbReference type="GO" id="GO:0005576">
    <property type="term" value="C:extracellular region"/>
    <property type="evidence" value="ECO:0007669"/>
    <property type="project" value="InterPro"/>
</dbReference>
<name>A0A9X0AVN6_9HELO</name>
<feature type="signal peptide" evidence="8">
    <location>
        <begin position="1"/>
        <end position="24"/>
    </location>
</feature>
<dbReference type="PROSITE" id="PS00562">
    <property type="entry name" value="CBM1_1"/>
    <property type="match status" value="1"/>
</dbReference>
<sequence>MFKMLSISPIKLILLFLTTSLLQTATPTALPRQATCGILPSPIPTPSISYLPDPFTNLAGQRITTTDQWTCRKKELSLLFQNLELGILPPKPSSVTSSFSGNTLSTTCSESGKSISFSVSITYPSTGTAPYPAIIAYGGGSIPAPAGVAIINYNNDQIAQQNDQSSRGKGLFYNLYGSTHSAGAMIAWAWGVDRILDALEQTPNAKINPAIVGVTGCSRNGKGALVAGAFCPRIALTIPQESGSGGDASWRISDSIGSSTQTASEIVGENVWFSTSFNAWTNRIPTLPFDHHELAALVSPRPLLAIENTDYVWLGPLSSYGAMTAAKYIYQAVGASANFGFSQVGGHSHCVFPSSQQGDLDAFVTRFLKNGTGNTGIFRSTGNFAFNENQWIPWKASVPVLSEGSGQPVTSSSSTTAVSSPTITSSVGTMTTIDAPIPTANCQARWAQCGGIGYTGATCCVSGTTCTASNAYYSQCL</sequence>
<feature type="domain" description="CBM1" evidence="9">
    <location>
        <begin position="441"/>
        <end position="477"/>
    </location>
</feature>
<dbReference type="InterPro" id="IPR035971">
    <property type="entry name" value="CBD_sf"/>
</dbReference>
<dbReference type="InterPro" id="IPR054579">
    <property type="entry name" value="GCE-like_dom"/>
</dbReference>
<evidence type="ECO:0000313" key="11">
    <source>
        <dbReference type="Proteomes" id="UP001152300"/>
    </source>
</evidence>
<keyword evidence="2" id="KW-0719">Serine esterase</keyword>
<dbReference type="AlphaFoldDB" id="A0A9X0AVN6"/>
<protein>
    <recommendedName>
        <fullName evidence="7">(4-O-methyl)-D-glucuronate--lignin esterase</fullName>
        <ecNumber evidence="7">3.1.1.117</ecNumber>
    </recommendedName>
</protein>
<dbReference type="OrthoDB" id="3781271at2759"/>
<comment type="caution">
    <text evidence="10">The sequence shown here is derived from an EMBL/GenBank/DDBJ whole genome shotgun (WGS) entry which is preliminary data.</text>
</comment>
<dbReference type="GO" id="GO:0052689">
    <property type="term" value="F:carboxylic ester hydrolase activity"/>
    <property type="evidence" value="ECO:0007669"/>
    <property type="project" value="UniProtKB-KW"/>
</dbReference>
<keyword evidence="3 8" id="KW-0732">Signal</keyword>
<dbReference type="PROSITE" id="PS51164">
    <property type="entry name" value="CBM1_2"/>
    <property type="match status" value="1"/>
</dbReference>